<dbReference type="STRING" id="341036.SAMN05660649_03202"/>
<dbReference type="Gene3D" id="3.90.1570.10">
    <property type="entry name" value="tt1808, chain A"/>
    <property type="match status" value="1"/>
</dbReference>
<evidence type="ECO:0000313" key="2">
    <source>
        <dbReference type="EMBL" id="SFG93384.1"/>
    </source>
</evidence>
<dbReference type="SUPFAM" id="SSF52980">
    <property type="entry name" value="Restriction endonuclease-like"/>
    <property type="match status" value="1"/>
</dbReference>
<reference evidence="3" key="1">
    <citation type="submission" date="2016-10" db="EMBL/GenBank/DDBJ databases">
        <authorList>
            <person name="Varghese N."/>
            <person name="Submissions S."/>
        </authorList>
    </citation>
    <scope>NUCLEOTIDE SEQUENCE [LARGE SCALE GENOMIC DNA]</scope>
    <source>
        <strain evidence="3">DSM 17038</strain>
    </source>
</reference>
<dbReference type="CDD" id="cd06260">
    <property type="entry name" value="DUF820-like"/>
    <property type="match status" value="1"/>
</dbReference>
<dbReference type="InterPro" id="IPR012296">
    <property type="entry name" value="Nuclease_put_TT1808"/>
</dbReference>
<evidence type="ECO:0000259" key="1">
    <source>
        <dbReference type="Pfam" id="PF05685"/>
    </source>
</evidence>
<dbReference type="InterPro" id="IPR011335">
    <property type="entry name" value="Restrct_endonuc-II-like"/>
</dbReference>
<evidence type="ECO:0000313" key="3">
    <source>
        <dbReference type="Proteomes" id="UP000199337"/>
    </source>
</evidence>
<feature type="domain" description="Putative restriction endonuclease" evidence="1">
    <location>
        <begin position="21"/>
        <end position="176"/>
    </location>
</feature>
<accession>A0A1I2VW26</accession>
<dbReference type="AlphaFoldDB" id="A0A1I2VW26"/>
<name>A0A1I2VW26_9FIRM</name>
<keyword evidence="2" id="KW-0255">Endonuclease</keyword>
<sequence length="199" mass="23115">MGKGKTVRPDCLVREQPVTYEDYANLPDDGMRYEINDGRLEAMTPGPNALHQFVVQQIEHRVMQDCLRDYVVLSAPIDLILSETEVRQPDIAMIHRNRLSIVTKRGIEGPPDLVVEVLSPFSAKRDRRQKLHAYAKYLIPEYWIVDINNELLEQYVLTGQRYELLEVYQENEPVHSGKFPCLSFTMREIMDNIPDLPNF</sequence>
<dbReference type="PANTHER" id="PTHR34107:SF4">
    <property type="entry name" value="SLL1222 PROTEIN"/>
    <property type="match status" value="1"/>
</dbReference>
<dbReference type="InterPro" id="IPR008538">
    <property type="entry name" value="Uma2"/>
</dbReference>
<gene>
    <name evidence="2" type="ORF">SAMN05660649_03202</name>
</gene>
<dbReference type="PANTHER" id="PTHR34107">
    <property type="entry name" value="SLL0198 PROTEIN-RELATED"/>
    <property type="match status" value="1"/>
</dbReference>
<dbReference type="OrthoDB" id="9798254at2"/>
<dbReference type="GO" id="GO:0004519">
    <property type="term" value="F:endonuclease activity"/>
    <property type="evidence" value="ECO:0007669"/>
    <property type="project" value="UniProtKB-KW"/>
</dbReference>
<dbReference type="Pfam" id="PF05685">
    <property type="entry name" value="Uma2"/>
    <property type="match status" value="1"/>
</dbReference>
<organism evidence="2 3">
    <name type="scientific">Desulfotruncus arcticus DSM 17038</name>
    <dbReference type="NCBI Taxonomy" id="1121424"/>
    <lineage>
        <taxon>Bacteria</taxon>
        <taxon>Bacillati</taxon>
        <taxon>Bacillota</taxon>
        <taxon>Clostridia</taxon>
        <taxon>Eubacteriales</taxon>
        <taxon>Desulfallaceae</taxon>
        <taxon>Desulfotruncus</taxon>
    </lineage>
</organism>
<proteinExistence type="predicted"/>
<dbReference type="Proteomes" id="UP000199337">
    <property type="component" value="Unassembled WGS sequence"/>
</dbReference>
<keyword evidence="3" id="KW-1185">Reference proteome</keyword>
<keyword evidence="2" id="KW-0540">Nuclease</keyword>
<protein>
    <submittedName>
        <fullName evidence="2">Endonuclease, Uma2 family (Restriction endonuclease fold)</fullName>
    </submittedName>
</protein>
<keyword evidence="2" id="KW-0378">Hydrolase</keyword>
<dbReference type="EMBL" id="FOOX01000012">
    <property type="protein sequence ID" value="SFG93384.1"/>
    <property type="molecule type" value="Genomic_DNA"/>
</dbReference>